<dbReference type="AlphaFoldDB" id="S0G662"/>
<keyword evidence="7 8" id="KW-0472">Membrane</keyword>
<feature type="domain" description="Pycsar effector protein" evidence="9">
    <location>
        <begin position="11"/>
        <end position="158"/>
    </location>
</feature>
<keyword evidence="5 8" id="KW-1133">Transmembrane helix</keyword>
<evidence type="ECO:0000256" key="1">
    <source>
        <dbReference type="ARBA" id="ARBA00004236"/>
    </source>
</evidence>
<evidence type="ECO:0000256" key="2">
    <source>
        <dbReference type="ARBA" id="ARBA00022475"/>
    </source>
</evidence>
<comment type="caution">
    <text evidence="10">The sequence shown here is derived from an EMBL/GenBank/DDBJ whole genome shotgun (WGS) entry which is preliminary data.</text>
</comment>
<dbReference type="EMBL" id="APJX01000003">
    <property type="protein sequence ID" value="EMS79881.1"/>
    <property type="molecule type" value="Genomic_DNA"/>
</dbReference>
<name>S0G662_9BACT</name>
<feature type="transmembrane region" description="Helical" evidence="8">
    <location>
        <begin position="60"/>
        <end position="80"/>
    </location>
</feature>
<dbReference type="Pfam" id="PF18967">
    <property type="entry name" value="PycTM"/>
    <property type="match status" value="1"/>
</dbReference>
<comment type="subcellular location">
    <subcellularLocation>
        <location evidence="1">Cell membrane</location>
    </subcellularLocation>
</comment>
<keyword evidence="2" id="KW-1003">Cell membrane</keyword>
<evidence type="ECO:0000256" key="7">
    <source>
        <dbReference type="ARBA" id="ARBA00023136"/>
    </source>
</evidence>
<evidence type="ECO:0000256" key="4">
    <source>
        <dbReference type="ARBA" id="ARBA00022741"/>
    </source>
</evidence>
<evidence type="ECO:0000313" key="11">
    <source>
        <dbReference type="Proteomes" id="UP000014216"/>
    </source>
</evidence>
<accession>S0G662</accession>
<evidence type="ECO:0000256" key="6">
    <source>
        <dbReference type="ARBA" id="ARBA00023118"/>
    </source>
</evidence>
<dbReference type="RefSeq" id="WP_006965204.1">
    <property type="nucleotide sequence ID" value="NZ_APJX01000003.1"/>
</dbReference>
<dbReference type="Proteomes" id="UP000014216">
    <property type="component" value="Unassembled WGS sequence"/>
</dbReference>
<keyword evidence="4" id="KW-0547">Nucleotide-binding</keyword>
<reference evidence="10 11" key="1">
    <citation type="journal article" date="2013" name="Genome Announc.">
        <title>Draft Genome Sequence of Desulfotignum phosphitoxidans DSM 13687 Strain FiPS-3.</title>
        <authorList>
            <person name="Poehlein A."/>
            <person name="Daniel R."/>
            <person name="Simeonova D.D."/>
        </authorList>
    </citation>
    <scope>NUCLEOTIDE SEQUENCE [LARGE SCALE GENOMIC DNA]</scope>
    <source>
        <strain evidence="10 11">DSM 13687</strain>
    </source>
</reference>
<dbReference type="InterPro" id="IPR043760">
    <property type="entry name" value="PycTM_dom"/>
</dbReference>
<keyword evidence="11" id="KW-1185">Reference proteome</keyword>
<keyword evidence="6" id="KW-0051">Antiviral defense</keyword>
<gene>
    <name evidence="10" type="ORF">Dpo_3c00230</name>
</gene>
<sequence>MSEETVLVSQADAELDRLLGWVRAAESRLALVLPLSTAMIGALAVLMPSAPNWTVPGGSASAFAAFFLFLSIVFAACASFPRTTGPKGSLIYFGGIVSRDLSQYVEAVKSATQQTYLDDMLTQCHRNAQIAERKYTWIQRSMACLFLAALPWGFALFILYSGTP</sequence>
<evidence type="ECO:0000313" key="10">
    <source>
        <dbReference type="EMBL" id="EMS79881.1"/>
    </source>
</evidence>
<evidence type="ECO:0000256" key="5">
    <source>
        <dbReference type="ARBA" id="ARBA00022989"/>
    </source>
</evidence>
<dbReference type="GO" id="GO:0000166">
    <property type="term" value="F:nucleotide binding"/>
    <property type="evidence" value="ECO:0007669"/>
    <property type="project" value="UniProtKB-KW"/>
</dbReference>
<feature type="transmembrane region" description="Helical" evidence="8">
    <location>
        <begin position="143"/>
        <end position="162"/>
    </location>
</feature>
<proteinExistence type="predicted"/>
<organism evidence="10 11">
    <name type="scientific">Desulfotignum phosphitoxidans DSM 13687</name>
    <dbReference type="NCBI Taxonomy" id="1286635"/>
    <lineage>
        <taxon>Bacteria</taxon>
        <taxon>Pseudomonadati</taxon>
        <taxon>Thermodesulfobacteriota</taxon>
        <taxon>Desulfobacteria</taxon>
        <taxon>Desulfobacterales</taxon>
        <taxon>Desulfobacteraceae</taxon>
        <taxon>Desulfotignum</taxon>
    </lineage>
</organism>
<dbReference type="GO" id="GO:0051607">
    <property type="term" value="P:defense response to virus"/>
    <property type="evidence" value="ECO:0007669"/>
    <property type="project" value="UniProtKB-KW"/>
</dbReference>
<evidence type="ECO:0000256" key="3">
    <source>
        <dbReference type="ARBA" id="ARBA00022692"/>
    </source>
</evidence>
<feature type="transmembrane region" description="Helical" evidence="8">
    <location>
        <begin position="29"/>
        <end position="48"/>
    </location>
</feature>
<protein>
    <recommendedName>
        <fullName evidence="9">Pycsar effector protein domain-containing protein</fullName>
    </recommendedName>
</protein>
<dbReference type="OrthoDB" id="9134641at2"/>
<dbReference type="GO" id="GO:0005886">
    <property type="term" value="C:plasma membrane"/>
    <property type="evidence" value="ECO:0007669"/>
    <property type="project" value="UniProtKB-SubCell"/>
</dbReference>
<evidence type="ECO:0000259" key="9">
    <source>
        <dbReference type="Pfam" id="PF18967"/>
    </source>
</evidence>
<evidence type="ECO:0000256" key="8">
    <source>
        <dbReference type="SAM" id="Phobius"/>
    </source>
</evidence>
<keyword evidence="3 8" id="KW-0812">Transmembrane</keyword>